<reference evidence="2" key="3">
    <citation type="submission" date="2020-12" db="UniProtKB">
        <authorList>
            <consortium name="EnsemblPlants"/>
        </authorList>
    </citation>
    <scope>IDENTIFICATION</scope>
</reference>
<evidence type="ECO:0000313" key="2">
    <source>
        <dbReference type="EnsemblPlants" id="PAC:32964197.CDS.1"/>
    </source>
</evidence>
<dbReference type="EnsemblPlants" id="Pp3c8_22320V3.3">
    <property type="protein sequence ID" value="PAC:32964197.CDS.1"/>
    <property type="gene ID" value="Pp3c8_22320"/>
</dbReference>
<reference evidence="2 3" key="1">
    <citation type="journal article" date="2008" name="Science">
        <title>The Physcomitrella genome reveals evolutionary insights into the conquest of land by plants.</title>
        <authorList>
            <person name="Rensing S."/>
            <person name="Lang D."/>
            <person name="Zimmer A."/>
            <person name="Terry A."/>
            <person name="Salamov A."/>
            <person name="Shapiro H."/>
            <person name="Nishiyama T."/>
            <person name="Perroud P.-F."/>
            <person name="Lindquist E."/>
            <person name="Kamisugi Y."/>
            <person name="Tanahashi T."/>
            <person name="Sakakibara K."/>
            <person name="Fujita T."/>
            <person name="Oishi K."/>
            <person name="Shin-I T."/>
            <person name="Kuroki Y."/>
            <person name="Toyoda A."/>
            <person name="Suzuki Y."/>
            <person name="Hashimoto A."/>
            <person name="Yamaguchi K."/>
            <person name="Sugano A."/>
            <person name="Kohara Y."/>
            <person name="Fujiyama A."/>
            <person name="Anterola A."/>
            <person name="Aoki S."/>
            <person name="Ashton N."/>
            <person name="Barbazuk W.B."/>
            <person name="Barker E."/>
            <person name="Bennetzen J."/>
            <person name="Bezanilla M."/>
            <person name="Blankenship R."/>
            <person name="Cho S.H."/>
            <person name="Dutcher S."/>
            <person name="Estelle M."/>
            <person name="Fawcett J.A."/>
            <person name="Gundlach H."/>
            <person name="Hanada K."/>
            <person name="Heyl A."/>
            <person name="Hicks K.A."/>
            <person name="Hugh J."/>
            <person name="Lohr M."/>
            <person name="Mayer K."/>
            <person name="Melkozernov A."/>
            <person name="Murata T."/>
            <person name="Nelson D."/>
            <person name="Pils B."/>
            <person name="Prigge M."/>
            <person name="Reiss B."/>
            <person name="Renner T."/>
            <person name="Rombauts S."/>
            <person name="Rushton P."/>
            <person name="Sanderfoot A."/>
            <person name="Schween G."/>
            <person name="Shiu S.-H."/>
            <person name="Stueber K."/>
            <person name="Theodoulou F.L."/>
            <person name="Tu H."/>
            <person name="Van de Peer Y."/>
            <person name="Verrier P.J."/>
            <person name="Waters E."/>
            <person name="Wood A."/>
            <person name="Yang L."/>
            <person name="Cove D."/>
            <person name="Cuming A."/>
            <person name="Hasebe M."/>
            <person name="Lucas S."/>
            <person name="Mishler D.B."/>
            <person name="Reski R."/>
            <person name="Grigoriev I."/>
            <person name="Quatrano R.S."/>
            <person name="Boore J.L."/>
        </authorList>
    </citation>
    <scope>NUCLEOTIDE SEQUENCE [LARGE SCALE GENOMIC DNA]</scope>
    <source>
        <strain evidence="2 3">cv. Gransden 2004</strain>
    </source>
</reference>
<dbReference type="Proteomes" id="UP000006727">
    <property type="component" value="Chromosome 8"/>
</dbReference>
<feature type="transmembrane region" description="Helical" evidence="1">
    <location>
        <begin position="33"/>
        <end position="53"/>
    </location>
</feature>
<dbReference type="Gramene" id="Pp3c8_22320V3.3">
    <property type="protein sequence ID" value="PAC:32964197.CDS.1"/>
    <property type="gene ID" value="Pp3c8_22320"/>
</dbReference>
<proteinExistence type="predicted"/>
<accession>A0A7I3ZM65</accession>
<feature type="transmembrane region" description="Helical" evidence="1">
    <location>
        <begin position="7"/>
        <end position="27"/>
    </location>
</feature>
<organism evidence="2 3">
    <name type="scientific">Physcomitrium patens</name>
    <name type="common">Spreading-leaved earth moss</name>
    <name type="synonym">Physcomitrella patens</name>
    <dbReference type="NCBI Taxonomy" id="3218"/>
    <lineage>
        <taxon>Eukaryota</taxon>
        <taxon>Viridiplantae</taxon>
        <taxon>Streptophyta</taxon>
        <taxon>Embryophyta</taxon>
        <taxon>Bryophyta</taxon>
        <taxon>Bryophytina</taxon>
        <taxon>Bryopsida</taxon>
        <taxon>Funariidae</taxon>
        <taxon>Funariales</taxon>
        <taxon>Funariaceae</taxon>
        <taxon>Physcomitrium</taxon>
    </lineage>
</organism>
<protein>
    <submittedName>
        <fullName evidence="2">Uncharacterized protein</fullName>
    </submittedName>
</protein>
<reference evidence="2 3" key="2">
    <citation type="journal article" date="2018" name="Plant J.">
        <title>The Physcomitrella patens chromosome-scale assembly reveals moss genome structure and evolution.</title>
        <authorList>
            <person name="Lang D."/>
            <person name="Ullrich K.K."/>
            <person name="Murat F."/>
            <person name="Fuchs J."/>
            <person name="Jenkins J."/>
            <person name="Haas F.B."/>
            <person name="Piednoel M."/>
            <person name="Gundlach H."/>
            <person name="Van Bel M."/>
            <person name="Meyberg R."/>
            <person name="Vives C."/>
            <person name="Morata J."/>
            <person name="Symeonidi A."/>
            <person name="Hiss M."/>
            <person name="Muchero W."/>
            <person name="Kamisugi Y."/>
            <person name="Saleh O."/>
            <person name="Blanc G."/>
            <person name="Decker E.L."/>
            <person name="van Gessel N."/>
            <person name="Grimwood J."/>
            <person name="Hayes R.D."/>
            <person name="Graham S.W."/>
            <person name="Gunter L.E."/>
            <person name="McDaniel S.F."/>
            <person name="Hoernstein S.N.W."/>
            <person name="Larsson A."/>
            <person name="Li F.W."/>
            <person name="Perroud P.F."/>
            <person name="Phillips J."/>
            <person name="Ranjan P."/>
            <person name="Rokshar D.S."/>
            <person name="Rothfels C.J."/>
            <person name="Schneider L."/>
            <person name="Shu S."/>
            <person name="Stevenson D.W."/>
            <person name="Thummler F."/>
            <person name="Tillich M."/>
            <person name="Villarreal Aguilar J.C."/>
            <person name="Widiez T."/>
            <person name="Wong G.K."/>
            <person name="Wymore A."/>
            <person name="Zhang Y."/>
            <person name="Zimmer A.D."/>
            <person name="Quatrano R.S."/>
            <person name="Mayer K.F.X."/>
            <person name="Goodstein D."/>
            <person name="Casacuberta J.M."/>
            <person name="Vandepoele K."/>
            <person name="Reski R."/>
            <person name="Cuming A.C."/>
            <person name="Tuskan G.A."/>
            <person name="Maumus F."/>
            <person name="Salse J."/>
            <person name="Schmutz J."/>
            <person name="Rensing S.A."/>
        </authorList>
    </citation>
    <scope>NUCLEOTIDE SEQUENCE [LARGE SCALE GENOMIC DNA]</scope>
    <source>
        <strain evidence="2 3">cv. Gransden 2004</strain>
    </source>
</reference>
<evidence type="ECO:0000256" key="1">
    <source>
        <dbReference type="SAM" id="Phobius"/>
    </source>
</evidence>
<sequence length="66" mass="7214">MGSDMISFLIIWFWYVQGSMCIGHLIMASAVTGSLYAGSIIVGVCYGAQWSLMPAAIRRPSIRINT</sequence>
<keyword evidence="1" id="KW-0812">Transmembrane</keyword>
<dbReference type="Gramene" id="Pp3c8_22320V3.2">
    <property type="protein sequence ID" value="PAC:32964196.CDS.1"/>
    <property type="gene ID" value="Pp3c8_22320"/>
</dbReference>
<keyword evidence="3" id="KW-1185">Reference proteome</keyword>
<dbReference type="EnsemblPlants" id="Pp3c8_22320V3.2">
    <property type="protein sequence ID" value="PAC:32964196.CDS.1"/>
    <property type="gene ID" value="Pp3c8_22320"/>
</dbReference>
<evidence type="ECO:0000313" key="3">
    <source>
        <dbReference type="Proteomes" id="UP000006727"/>
    </source>
</evidence>
<keyword evidence="1" id="KW-1133">Transmembrane helix</keyword>
<dbReference type="EMBL" id="ABEU02000008">
    <property type="status" value="NOT_ANNOTATED_CDS"/>
    <property type="molecule type" value="Genomic_DNA"/>
</dbReference>
<name>A0A7I3ZM65_PHYPA</name>
<dbReference type="AlphaFoldDB" id="A0A7I3ZM65"/>
<keyword evidence="1" id="KW-0472">Membrane</keyword>